<dbReference type="InterPro" id="IPR017930">
    <property type="entry name" value="Myb_dom"/>
</dbReference>
<evidence type="ECO:0000256" key="1">
    <source>
        <dbReference type="ARBA" id="ARBA00023015"/>
    </source>
</evidence>
<evidence type="ECO:0000256" key="3">
    <source>
        <dbReference type="ARBA" id="ARBA00023163"/>
    </source>
</evidence>
<keyword evidence="4" id="KW-0539">Nucleus</keyword>
<dbReference type="EMBL" id="CAMPGE010003879">
    <property type="protein sequence ID" value="CAI2362727.1"/>
    <property type="molecule type" value="Genomic_DNA"/>
</dbReference>
<feature type="region of interest" description="Disordered" evidence="5">
    <location>
        <begin position="35"/>
        <end position="126"/>
    </location>
</feature>
<dbReference type="PROSITE" id="PS50090">
    <property type="entry name" value="MYB_LIKE"/>
    <property type="match status" value="1"/>
</dbReference>
<dbReference type="CDD" id="cd00167">
    <property type="entry name" value="SANT"/>
    <property type="match status" value="1"/>
</dbReference>
<dbReference type="InterPro" id="IPR009057">
    <property type="entry name" value="Homeodomain-like_sf"/>
</dbReference>
<dbReference type="PROSITE" id="PS51294">
    <property type="entry name" value="HTH_MYB"/>
    <property type="match status" value="1"/>
</dbReference>
<keyword evidence="3" id="KW-0804">Transcription</keyword>
<name>A0AAD1U5H7_EUPCR</name>
<dbReference type="NCBIfam" id="TIGR01557">
    <property type="entry name" value="myb_SHAQKYF"/>
    <property type="match status" value="1"/>
</dbReference>
<evidence type="ECO:0000259" key="6">
    <source>
        <dbReference type="PROSITE" id="PS50090"/>
    </source>
</evidence>
<dbReference type="InterPro" id="IPR001005">
    <property type="entry name" value="SANT/Myb"/>
</dbReference>
<sequence length="490" mass="56276">MEPGGEENCSITIGLYDHKNAGTAVRSLIDQPIKDTFKSHENSPDKLKEKNGAIEGYRNPICDSTTVSSKKNPSASPPNQRHAAEEIPVCAIGAKRRTKKGTDKAKKPKKSKNNSGKRKKRNYESIAKTKATKGHFKSGRWTKLEHFKFLEALKMFGKEWQKVQQHVFTRTSTQARSHAQKFFVKLDKKQLTLDEFLKKLDIEQLKVDLKLGVEGDSTEYDEDQPLLRIANQKLNSVMNIALPDEKQKQKLVEPRGSSENTHIIEEHKSNPNIIPAVEEEGRNTLCGSKRSTKQRKAKMNHTFLHKKYTHTYEQETAKRRKTEAEEEAIVECDDDTKIKIAPYMIEDYNAETLQNGNQDITGVHDYGNEMRKDSHIEDILEVSEDQFPDEGNKPFECFTPCPIDIHQDHQIEDMINEEDKICNEFSMMQQDEQLESQMNLISEQNDLKLDSLHFSIQKPPKHQESYKLNLEDDDELNLDQNHDSLMGSLL</sequence>
<keyword evidence="2" id="KW-0238">DNA-binding</keyword>
<gene>
    <name evidence="9" type="ORF">ECRASSUSDP1_LOCUS4053</name>
</gene>
<keyword evidence="10" id="KW-1185">Reference proteome</keyword>
<proteinExistence type="predicted"/>
<organism evidence="9 10">
    <name type="scientific">Euplotes crassus</name>
    <dbReference type="NCBI Taxonomy" id="5936"/>
    <lineage>
        <taxon>Eukaryota</taxon>
        <taxon>Sar</taxon>
        <taxon>Alveolata</taxon>
        <taxon>Ciliophora</taxon>
        <taxon>Intramacronucleata</taxon>
        <taxon>Spirotrichea</taxon>
        <taxon>Hypotrichia</taxon>
        <taxon>Euplotida</taxon>
        <taxon>Euplotidae</taxon>
        <taxon>Moneuplotes</taxon>
    </lineage>
</organism>
<protein>
    <submittedName>
        <fullName evidence="9">Uncharacterized protein</fullName>
    </submittedName>
</protein>
<keyword evidence="1" id="KW-0805">Transcription regulation</keyword>
<accession>A0AAD1U5H7</accession>
<dbReference type="SMART" id="SM00717">
    <property type="entry name" value="SANT"/>
    <property type="match status" value="1"/>
</dbReference>
<dbReference type="Pfam" id="PF00249">
    <property type="entry name" value="Myb_DNA-binding"/>
    <property type="match status" value="1"/>
</dbReference>
<evidence type="ECO:0000256" key="2">
    <source>
        <dbReference type="ARBA" id="ARBA00023125"/>
    </source>
</evidence>
<dbReference type="InterPro" id="IPR006447">
    <property type="entry name" value="Myb_dom_plants"/>
</dbReference>
<evidence type="ECO:0000313" key="10">
    <source>
        <dbReference type="Proteomes" id="UP001295684"/>
    </source>
</evidence>
<evidence type="ECO:0000259" key="7">
    <source>
        <dbReference type="PROSITE" id="PS51293"/>
    </source>
</evidence>
<feature type="compositionally biased region" description="Basic and acidic residues" evidence="5">
    <location>
        <begin position="35"/>
        <end position="52"/>
    </location>
</feature>
<evidence type="ECO:0000256" key="5">
    <source>
        <dbReference type="SAM" id="MobiDB-lite"/>
    </source>
</evidence>
<dbReference type="AlphaFoldDB" id="A0AAD1U5H7"/>
<feature type="compositionally biased region" description="Basic residues" evidence="5">
    <location>
        <begin position="106"/>
        <end position="121"/>
    </location>
</feature>
<dbReference type="SUPFAM" id="SSF46689">
    <property type="entry name" value="Homeodomain-like"/>
    <property type="match status" value="1"/>
</dbReference>
<evidence type="ECO:0000256" key="4">
    <source>
        <dbReference type="ARBA" id="ARBA00023242"/>
    </source>
</evidence>
<feature type="compositionally biased region" description="Low complexity" evidence="5">
    <location>
        <begin position="68"/>
        <end position="79"/>
    </location>
</feature>
<dbReference type="PROSITE" id="PS51293">
    <property type="entry name" value="SANT"/>
    <property type="match status" value="1"/>
</dbReference>
<dbReference type="Proteomes" id="UP001295684">
    <property type="component" value="Unassembled WGS sequence"/>
</dbReference>
<reference evidence="9" key="1">
    <citation type="submission" date="2023-07" db="EMBL/GenBank/DDBJ databases">
        <authorList>
            <consortium name="AG Swart"/>
            <person name="Singh M."/>
            <person name="Singh A."/>
            <person name="Seah K."/>
            <person name="Emmerich C."/>
        </authorList>
    </citation>
    <scope>NUCLEOTIDE SEQUENCE</scope>
    <source>
        <strain evidence="9">DP1</strain>
    </source>
</reference>
<dbReference type="GO" id="GO:0003677">
    <property type="term" value="F:DNA binding"/>
    <property type="evidence" value="ECO:0007669"/>
    <property type="project" value="UniProtKB-KW"/>
</dbReference>
<feature type="domain" description="SANT" evidence="7">
    <location>
        <begin position="138"/>
        <end position="187"/>
    </location>
</feature>
<feature type="domain" description="Myb-like" evidence="6">
    <location>
        <begin position="133"/>
        <end position="183"/>
    </location>
</feature>
<feature type="domain" description="HTH myb-type" evidence="8">
    <location>
        <begin position="133"/>
        <end position="187"/>
    </location>
</feature>
<dbReference type="PANTHER" id="PTHR12802">
    <property type="entry name" value="SWI/SNF COMPLEX-RELATED"/>
    <property type="match status" value="1"/>
</dbReference>
<evidence type="ECO:0000259" key="8">
    <source>
        <dbReference type="PROSITE" id="PS51294"/>
    </source>
</evidence>
<comment type="caution">
    <text evidence="9">The sequence shown here is derived from an EMBL/GenBank/DDBJ whole genome shotgun (WGS) entry which is preliminary data.</text>
</comment>
<evidence type="ECO:0000313" key="9">
    <source>
        <dbReference type="EMBL" id="CAI2362727.1"/>
    </source>
</evidence>
<dbReference type="Gene3D" id="1.10.10.60">
    <property type="entry name" value="Homeodomain-like"/>
    <property type="match status" value="1"/>
</dbReference>
<dbReference type="InterPro" id="IPR017884">
    <property type="entry name" value="SANT_dom"/>
</dbReference>